<gene>
    <name evidence="1" type="ORF">LCGC14_2076000</name>
</gene>
<evidence type="ECO:0000313" key="1">
    <source>
        <dbReference type="EMBL" id="KKL73332.1"/>
    </source>
</evidence>
<comment type="caution">
    <text evidence="1">The sequence shown here is derived from an EMBL/GenBank/DDBJ whole genome shotgun (WGS) entry which is preliminary data.</text>
</comment>
<protein>
    <submittedName>
        <fullName evidence="1">Uncharacterized protein</fullName>
    </submittedName>
</protein>
<accession>A0A0F9HE16</accession>
<dbReference type="AlphaFoldDB" id="A0A0F9HE16"/>
<organism evidence="1">
    <name type="scientific">marine sediment metagenome</name>
    <dbReference type="NCBI Taxonomy" id="412755"/>
    <lineage>
        <taxon>unclassified sequences</taxon>
        <taxon>metagenomes</taxon>
        <taxon>ecological metagenomes</taxon>
    </lineage>
</organism>
<name>A0A0F9HE16_9ZZZZ</name>
<dbReference type="EMBL" id="LAZR01024992">
    <property type="protein sequence ID" value="KKL73332.1"/>
    <property type="molecule type" value="Genomic_DNA"/>
</dbReference>
<sequence length="183" mass="19790">MPTINDANGTPAGVNVEGHLETHSIVEAEALHVNEDHDSSYSVIFEADPGGTDIDFFYLKNNDPRDLIIYKIRMSTGTLDVDVDIKLGITGTPTSGTTVTPGNMKAGSGGVAKVTCEYRDADLALTGGTIVDTLYIDKDFVGEQEFDYPGGIILPENQTMIFNCVGTDPTADINTVLFFYYHE</sequence>
<proteinExistence type="predicted"/>
<reference evidence="1" key="1">
    <citation type="journal article" date="2015" name="Nature">
        <title>Complex archaea that bridge the gap between prokaryotes and eukaryotes.</title>
        <authorList>
            <person name="Spang A."/>
            <person name="Saw J.H."/>
            <person name="Jorgensen S.L."/>
            <person name="Zaremba-Niedzwiedzka K."/>
            <person name="Martijn J."/>
            <person name="Lind A.E."/>
            <person name="van Eijk R."/>
            <person name="Schleper C."/>
            <person name="Guy L."/>
            <person name="Ettema T.J."/>
        </authorList>
    </citation>
    <scope>NUCLEOTIDE SEQUENCE</scope>
</reference>